<dbReference type="Proteomes" id="UP001314796">
    <property type="component" value="Unassembled WGS sequence"/>
</dbReference>
<dbReference type="InterPro" id="IPR024438">
    <property type="entry name" value="Staygreen"/>
</dbReference>
<dbReference type="RefSeq" id="WP_204400027.1">
    <property type="nucleotide sequence ID" value="NZ_JAFBEE010000001.1"/>
</dbReference>
<comment type="caution">
    <text evidence="3">The sequence shown here is derived from an EMBL/GenBank/DDBJ whole genome shotgun (WGS) entry which is preliminary data.</text>
</comment>
<dbReference type="Pfam" id="PF12638">
    <property type="entry name" value="Staygreen"/>
    <property type="match status" value="1"/>
</dbReference>
<accession>A0ABS2NLE5</accession>
<protein>
    <recommendedName>
        <fullName evidence="2">Staygreen protein domain-containing protein</fullName>
    </recommendedName>
</protein>
<dbReference type="PANTHER" id="PTHR31750">
    <property type="entry name" value="PROTEIN STAY-GREEN 1, CHLOROPLASTIC-RELATED"/>
    <property type="match status" value="1"/>
</dbReference>
<proteinExistence type="predicted"/>
<evidence type="ECO:0000313" key="4">
    <source>
        <dbReference type="Proteomes" id="UP001314796"/>
    </source>
</evidence>
<dbReference type="EMBL" id="JAFBEE010000001">
    <property type="protein sequence ID" value="MBM7613755.1"/>
    <property type="molecule type" value="Genomic_DNA"/>
</dbReference>
<gene>
    <name evidence="3" type="ORF">JOC73_000263</name>
</gene>
<name>A0ABS2NLE5_9FIRM</name>
<dbReference type="PANTHER" id="PTHR31750:SF4">
    <property type="entry name" value="LP06106P"/>
    <property type="match status" value="1"/>
</dbReference>
<keyword evidence="4" id="KW-1185">Reference proteome</keyword>
<keyword evidence="1" id="KW-0809">Transit peptide</keyword>
<organism evidence="3 4">
    <name type="scientific">Alkaliphilus hydrothermalis</name>
    <dbReference type="NCBI Taxonomy" id="1482730"/>
    <lineage>
        <taxon>Bacteria</taxon>
        <taxon>Bacillati</taxon>
        <taxon>Bacillota</taxon>
        <taxon>Clostridia</taxon>
        <taxon>Peptostreptococcales</taxon>
        <taxon>Natronincolaceae</taxon>
        <taxon>Alkaliphilus</taxon>
    </lineage>
</organism>
<sequence>MSRLNPEKLSVEFRPPVTATEPIVPRRYTLTHSDITAELFLTIGPQYAYEKINEMRDEVLAEWRPNNGFYFLYVYVFVGNYGPGINAIRNNIFRRELPLALEAIVYGDRQFYTVYPQLLNAPIYIYFDSSDPSYNRYEYWGTPSDYLSPQPKGSL</sequence>
<evidence type="ECO:0000259" key="2">
    <source>
        <dbReference type="Pfam" id="PF12638"/>
    </source>
</evidence>
<feature type="domain" description="Staygreen protein" evidence="2">
    <location>
        <begin position="4"/>
        <end position="146"/>
    </location>
</feature>
<evidence type="ECO:0000313" key="3">
    <source>
        <dbReference type="EMBL" id="MBM7613755.1"/>
    </source>
</evidence>
<evidence type="ECO:0000256" key="1">
    <source>
        <dbReference type="ARBA" id="ARBA00022946"/>
    </source>
</evidence>
<reference evidence="3 4" key="1">
    <citation type="submission" date="2021-01" db="EMBL/GenBank/DDBJ databases">
        <title>Genomic Encyclopedia of Type Strains, Phase IV (KMG-IV): sequencing the most valuable type-strain genomes for metagenomic binning, comparative biology and taxonomic classification.</title>
        <authorList>
            <person name="Goeker M."/>
        </authorList>
    </citation>
    <scope>NUCLEOTIDE SEQUENCE [LARGE SCALE GENOMIC DNA]</scope>
    <source>
        <strain evidence="3 4">DSM 25890</strain>
    </source>
</reference>